<protein>
    <submittedName>
        <fullName evidence="1">Uncharacterized protein</fullName>
    </submittedName>
</protein>
<sequence length="59" mass="6713">MNPNLGTIADGILTYPVYFYYMPLFTMNACPSKVTVNLIYVNPCFSLIFMCAEAYPDPY</sequence>
<accession>A0A6A6DW53</accession>
<proteinExistence type="predicted"/>
<evidence type="ECO:0000313" key="2">
    <source>
        <dbReference type="Proteomes" id="UP000800200"/>
    </source>
</evidence>
<dbReference type="EMBL" id="ML994643">
    <property type="protein sequence ID" value="KAF2183263.1"/>
    <property type="molecule type" value="Genomic_DNA"/>
</dbReference>
<reference evidence="1" key="1">
    <citation type="journal article" date="2020" name="Stud. Mycol.">
        <title>101 Dothideomycetes genomes: a test case for predicting lifestyles and emergence of pathogens.</title>
        <authorList>
            <person name="Haridas S."/>
            <person name="Albert R."/>
            <person name="Binder M."/>
            <person name="Bloem J."/>
            <person name="Labutti K."/>
            <person name="Salamov A."/>
            <person name="Andreopoulos B."/>
            <person name="Baker S."/>
            <person name="Barry K."/>
            <person name="Bills G."/>
            <person name="Bluhm B."/>
            <person name="Cannon C."/>
            <person name="Castanera R."/>
            <person name="Culley D."/>
            <person name="Daum C."/>
            <person name="Ezra D."/>
            <person name="Gonzalez J."/>
            <person name="Henrissat B."/>
            <person name="Kuo A."/>
            <person name="Liang C."/>
            <person name="Lipzen A."/>
            <person name="Lutzoni F."/>
            <person name="Magnuson J."/>
            <person name="Mondo S."/>
            <person name="Nolan M."/>
            <person name="Ohm R."/>
            <person name="Pangilinan J."/>
            <person name="Park H.-J."/>
            <person name="Ramirez L."/>
            <person name="Alfaro M."/>
            <person name="Sun H."/>
            <person name="Tritt A."/>
            <person name="Yoshinaga Y."/>
            <person name="Zwiers L.-H."/>
            <person name="Turgeon B."/>
            <person name="Goodwin S."/>
            <person name="Spatafora J."/>
            <person name="Crous P."/>
            <person name="Grigoriev I."/>
        </authorList>
    </citation>
    <scope>NUCLEOTIDE SEQUENCE</scope>
    <source>
        <strain evidence="1">CBS 207.26</strain>
    </source>
</reference>
<organism evidence="1 2">
    <name type="scientific">Zopfia rhizophila CBS 207.26</name>
    <dbReference type="NCBI Taxonomy" id="1314779"/>
    <lineage>
        <taxon>Eukaryota</taxon>
        <taxon>Fungi</taxon>
        <taxon>Dikarya</taxon>
        <taxon>Ascomycota</taxon>
        <taxon>Pezizomycotina</taxon>
        <taxon>Dothideomycetes</taxon>
        <taxon>Dothideomycetes incertae sedis</taxon>
        <taxon>Zopfiaceae</taxon>
        <taxon>Zopfia</taxon>
    </lineage>
</organism>
<dbReference type="AlphaFoldDB" id="A0A6A6DW53"/>
<name>A0A6A6DW53_9PEZI</name>
<evidence type="ECO:0000313" key="1">
    <source>
        <dbReference type="EMBL" id="KAF2183263.1"/>
    </source>
</evidence>
<gene>
    <name evidence="1" type="ORF">K469DRAFT_209944</name>
</gene>
<dbReference type="Proteomes" id="UP000800200">
    <property type="component" value="Unassembled WGS sequence"/>
</dbReference>
<keyword evidence="2" id="KW-1185">Reference proteome</keyword>